<evidence type="ECO:0000256" key="1">
    <source>
        <dbReference type="SAM" id="Phobius"/>
    </source>
</evidence>
<evidence type="ECO:0000313" key="3">
    <source>
        <dbReference type="Proteomes" id="UP001589667"/>
    </source>
</evidence>
<name>A0ABV5SR64_9MICO</name>
<reference evidence="2 3" key="1">
    <citation type="submission" date="2024-09" db="EMBL/GenBank/DDBJ databases">
        <authorList>
            <person name="Sun Q."/>
            <person name="Mori K."/>
        </authorList>
    </citation>
    <scope>NUCLEOTIDE SEQUENCE [LARGE SCALE GENOMIC DNA]</scope>
    <source>
        <strain evidence="2 3">JCM 14321</strain>
    </source>
</reference>
<keyword evidence="3" id="KW-1185">Reference proteome</keyword>
<dbReference type="EMBL" id="JBHMBL010000002">
    <property type="protein sequence ID" value="MFB9642829.1"/>
    <property type="molecule type" value="Genomic_DNA"/>
</dbReference>
<dbReference type="Pfam" id="PF01944">
    <property type="entry name" value="SpoIIM"/>
    <property type="match status" value="1"/>
</dbReference>
<dbReference type="PANTHER" id="PTHR35337">
    <property type="entry name" value="SLR1478 PROTEIN"/>
    <property type="match status" value="1"/>
</dbReference>
<protein>
    <submittedName>
        <fullName evidence="2">Stage II sporulation protein M</fullName>
    </submittedName>
</protein>
<accession>A0ABV5SR64</accession>
<gene>
    <name evidence="2" type="ORF">ACFFQV_11065</name>
</gene>
<evidence type="ECO:0000313" key="2">
    <source>
        <dbReference type="EMBL" id="MFB9642829.1"/>
    </source>
</evidence>
<feature type="transmembrane region" description="Helical" evidence="1">
    <location>
        <begin position="100"/>
        <end position="121"/>
    </location>
</feature>
<sequence length="331" mass="35384">MDLEALASARRDDWQRLDALARSSRLSGPETDELIERYQAGASDLSLVKSTAGSTALGDRLSLSLARARLRFTGAPENPLRQLARFTAVDLPAALHRLRWLTLAVAVATFVIAALYAWWIAGDPRALASIGSERELRQIAEEGFAAYYSEHPAGSFAGSVWTNNAWVAAQCVAFGVLGVWVPWVIMQNAQNLGVNAAIMFAYDEADTFFLYIAPHGLLELTCVFVAAAAGLRIFWAWVAPGPRPRGVALAADARALFTVAIGLVFFLFVAGLIEGFVTPAPWPWAVKIGIGALALGGFLFYMLVIGGRARRAGATGDLAAFDAGATRVVSG</sequence>
<dbReference type="PANTHER" id="PTHR35337:SF1">
    <property type="entry name" value="SLR1478 PROTEIN"/>
    <property type="match status" value="1"/>
</dbReference>
<dbReference type="InterPro" id="IPR002798">
    <property type="entry name" value="SpoIIM-like"/>
</dbReference>
<organism evidence="2 3">
    <name type="scientific">Agromyces lapidis</name>
    <dbReference type="NCBI Taxonomy" id="279574"/>
    <lineage>
        <taxon>Bacteria</taxon>
        <taxon>Bacillati</taxon>
        <taxon>Actinomycetota</taxon>
        <taxon>Actinomycetes</taxon>
        <taxon>Micrococcales</taxon>
        <taxon>Microbacteriaceae</taxon>
        <taxon>Agromyces</taxon>
    </lineage>
</organism>
<proteinExistence type="predicted"/>
<feature type="transmembrane region" description="Helical" evidence="1">
    <location>
        <begin position="251"/>
        <end position="272"/>
    </location>
</feature>
<dbReference type="RefSeq" id="WP_157422478.1">
    <property type="nucleotide sequence ID" value="NZ_BAAANI010000002.1"/>
</dbReference>
<keyword evidence="1" id="KW-0812">Transmembrane</keyword>
<keyword evidence="1" id="KW-1133">Transmembrane helix</keyword>
<dbReference type="Proteomes" id="UP001589667">
    <property type="component" value="Unassembled WGS sequence"/>
</dbReference>
<keyword evidence="1" id="KW-0472">Membrane</keyword>
<feature type="transmembrane region" description="Helical" evidence="1">
    <location>
        <begin position="165"/>
        <end position="185"/>
    </location>
</feature>
<comment type="caution">
    <text evidence="2">The sequence shown here is derived from an EMBL/GenBank/DDBJ whole genome shotgun (WGS) entry which is preliminary data.</text>
</comment>
<feature type="transmembrane region" description="Helical" evidence="1">
    <location>
        <begin position="192"/>
        <end position="212"/>
    </location>
</feature>
<feature type="transmembrane region" description="Helical" evidence="1">
    <location>
        <begin position="284"/>
        <end position="304"/>
    </location>
</feature>
<feature type="transmembrane region" description="Helical" evidence="1">
    <location>
        <begin position="218"/>
        <end position="239"/>
    </location>
</feature>